<reference evidence="1 2" key="1">
    <citation type="submission" date="2019-01" db="EMBL/GenBank/DDBJ databases">
        <title>Blautia sp. nov. KGMB01111 isolated human feces.</title>
        <authorList>
            <person name="Park J.-E."/>
            <person name="Kim J.-S."/>
            <person name="Park S.-H."/>
        </authorList>
    </citation>
    <scope>NUCLEOTIDE SEQUENCE [LARGE SCALE GENOMIC DNA]</scope>
    <source>
        <strain evidence="1 2">KGMB01111</strain>
    </source>
</reference>
<dbReference type="Proteomes" id="UP000290106">
    <property type="component" value="Unassembled WGS sequence"/>
</dbReference>
<accession>A0A4Q1RJ54</accession>
<comment type="caution">
    <text evidence="1">The sequence shown here is derived from an EMBL/GenBank/DDBJ whole genome shotgun (WGS) entry which is preliminary data.</text>
</comment>
<sequence length="140" mass="15796">MFHDRTAGLLLSACAVFEERKLKKAGNKWNSSDCTICFPFFSFSRACLKKAFRELRVPVCGRFYPNEGGVAGYGNRIRVKYTAKWGLQIAKMIFQTRSNALRLYPLSFTKSVASSVSYRHSSISLFIRSRSSSKKAAFLG</sequence>
<dbReference type="AlphaFoldDB" id="A0A4Q1RJ54"/>
<proteinExistence type="predicted"/>
<name>A0A4Q1RJ54_9FIRM</name>
<dbReference type="OrthoDB" id="1977848at2"/>
<dbReference type="EMBL" id="SDKC01000001">
    <property type="protein sequence ID" value="RXS75709.1"/>
    <property type="molecule type" value="Genomic_DNA"/>
</dbReference>
<organism evidence="1 2">
    <name type="scientific">Blautia faecicola</name>
    <dbReference type="NCBI Taxonomy" id="2509240"/>
    <lineage>
        <taxon>Bacteria</taxon>
        <taxon>Bacillati</taxon>
        <taxon>Bacillota</taxon>
        <taxon>Clostridia</taxon>
        <taxon>Lachnospirales</taxon>
        <taxon>Lachnospiraceae</taxon>
        <taxon>Blautia</taxon>
    </lineage>
</organism>
<dbReference type="InterPro" id="IPR046710">
    <property type="entry name" value="DUF6783"/>
</dbReference>
<keyword evidence="2" id="KW-1185">Reference proteome</keyword>
<evidence type="ECO:0000313" key="2">
    <source>
        <dbReference type="Proteomes" id="UP000290106"/>
    </source>
</evidence>
<protein>
    <submittedName>
        <fullName evidence="1">Uncharacterized protein</fullName>
    </submittedName>
</protein>
<evidence type="ECO:0000313" key="1">
    <source>
        <dbReference type="EMBL" id="RXS75709.1"/>
    </source>
</evidence>
<gene>
    <name evidence="1" type="ORF">ETP43_11120</name>
</gene>
<dbReference type="Pfam" id="PF20574">
    <property type="entry name" value="DUF6783"/>
    <property type="match status" value="1"/>
</dbReference>